<reference evidence="2 3" key="1">
    <citation type="submission" date="2020-06" db="EMBL/GenBank/DDBJ databases">
        <title>Sphingomonas hominis sp. nov., a member of the Sphingomonas, isolated from the hair of a 22-year-old girl.</title>
        <authorList>
            <person name="Zhang D.-F."/>
            <person name="Cui X.-W."/>
        </authorList>
    </citation>
    <scope>NUCLEOTIDE SEQUENCE [LARGE SCALE GENOMIC DNA]</scope>
    <source>
        <strain evidence="2 3">HHU CXW</strain>
    </source>
</reference>
<protein>
    <submittedName>
        <fullName evidence="2">Uncharacterized protein</fullName>
    </submittedName>
</protein>
<name>A0ABX2JET1_9SPHN</name>
<feature type="region of interest" description="Disordered" evidence="1">
    <location>
        <begin position="1"/>
        <end position="68"/>
    </location>
</feature>
<dbReference type="Proteomes" id="UP000621447">
    <property type="component" value="Unassembled WGS sequence"/>
</dbReference>
<evidence type="ECO:0000313" key="3">
    <source>
        <dbReference type="Proteomes" id="UP000621447"/>
    </source>
</evidence>
<accession>A0ABX2JET1</accession>
<evidence type="ECO:0000256" key="1">
    <source>
        <dbReference type="SAM" id="MobiDB-lite"/>
    </source>
</evidence>
<comment type="caution">
    <text evidence="2">The sequence shown here is derived from an EMBL/GenBank/DDBJ whole genome shotgun (WGS) entry which is preliminary data.</text>
</comment>
<gene>
    <name evidence="2" type="ORF">HRV97_03255</name>
</gene>
<keyword evidence="3" id="KW-1185">Reference proteome</keyword>
<feature type="compositionally biased region" description="Basic and acidic residues" evidence="1">
    <location>
        <begin position="45"/>
        <end position="60"/>
    </location>
</feature>
<sequence>MADDQANASEGSDPSSDIRASNPGGTTTEDITKGRSGSDDQPGDDEPHKVENAAKAGRDDLDTDAGEE</sequence>
<organism evidence="2 3">
    <name type="scientific">Sphingomonas hominis</name>
    <dbReference type="NCBI Taxonomy" id="2741495"/>
    <lineage>
        <taxon>Bacteria</taxon>
        <taxon>Pseudomonadati</taxon>
        <taxon>Pseudomonadota</taxon>
        <taxon>Alphaproteobacteria</taxon>
        <taxon>Sphingomonadales</taxon>
        <taxon>Sphingomonadaceae</taxon>
        <taxon>Sphingomonas</taxon>
    </lineage>
</organism>
<evidence type="ECO:0000313" key="2">
    <source>
        <dbReference type="EMBL" id="NTS64179.1"/>
    </source>
</evidence>
<feature type="compositionally biased region" description="Polar residues" evidence="1">
    <location>
        <begin position="1"/>
        <end position="29"/>
    </location>
</feature>
<proteinExistence type="predicted"/>
<dbReference type="RefSeq" id="WP_174192228.1">
    <property type="nucleotide sequence ID" value="NZ_JABULH010000001.1"/>
</dbReference>
<dbReference type="EMBL" id="JABULH010000001">
    <property type="protein sequence ID" value="NTS64179.1"/>
    <property type="molecule type" value="Genomic_DNA"/>
</dbReference>